<proteinExistence type="predicted"/>
<sequence length="140" mass="15836">MKKLVVVIALFALAACGEKNPNNNEPFVKERATVNPAAVKEYTAGADTAKFKVQLFEQKESLNYEVKFSFKDASSEKIFTLPNMGIMPKPELKKGADDLSCIIGFYDADSTFMEYRLVKVENGTLLYRHLKEYQVEDPKK</sequence>
<evidence type="ECO:0000313" key="2">
    <source>
        <dbReference type="Proteomes" id="UP000515344"/>
    </source>
</evidence>
<accession>A0A7G5XEW6</accession>
<dbReference type="AlphaFoldDB" id="A0A7G5XEW6"/>
<gene>
    <name evidence="1" type="ORF">H4075_18375</name>
</gene>
<evidence type="ECO:0008006" key="3">
    <source>
        <dbReference type="Google" id="ProtNLM"/>
    </source>
</evidence>
<dbReference type="PROSITE" id="PS51257">
    <property type="entry name" value="PROKAR_LIPOPROTEIN"/>
    <property type="match status" value="1"/>
</dbReference>
<evidence type="ECO:0000313" key="1">
    <source>
        <dbReference type="EMBL" id="QNA44019.1"/>
    </source>
</evidence>
<organism evidence="1 2">
    <name type="scientific">Lacibacter sediminis</name>
    <dbReference type="NCBI Taxonomy" id="2760713"/>
    <lineage>
        <taxon>Bacteria</taxon>
        <taxon>Pseudomonadati</taxon>
        <taxon>Bacteroidota</taxon>
        <taxon>Chitinophagia</taxon>
        <taxon>Chitinophagales</taxon>
        <taxon>Chitinophagaceae</taxon>
        <taxon>Lacibacter</taxon>
    </lineage>
</organism>
<name>A0A7G5XEW6_9BACT</name>
<dbReference type="KEGG" id="lacs:H4075_18375"/>
<dbReference type="RefSeq" id="WP_182802281.1">
    <property type="nucleotide sequence ID" value="NZ_CP060007.1"/>
</dbReference>
<dbReference type="Proteomes" id="UP000515344">
    <property type="component" value="Chromosome"/>
</dbReference>
<reference evidence="2" key="1">
    <citation type="submission" date="2020-08" db="EMBL/GenBank/DDBJ databases">
        <title>Lacibacter sp. S13-6-6 genome sequencing.</title>
        <authorList>
            <person name="Jin L."/>
        </authorList>
    </citation>
    <scope>NUCLEOTIDE SEQUENCE [LARGE SCALE GENOMIC DNA]</scope>
    <source>
        <strain evidence="2">S13-6-6</strain>
    </source>
</reference>
<protein>
    <recommendedName>
        <fullName evidence="3">Lipoprotein</fullName>
    </recommendedName>
</protein>
<dbReference type="EMBL" id="CP060007">
    <property type="protein sequence ID" value="QNA44019.1"/>
    <property type="molecule type" value="Genomic_DNA"/>
</dbReference>
<keyword evidence="2" id="KW-1185">Reference proteome</keyword>